<protein>
    <submittedName>
        <fullName evidence="1">Uncharacterized protein</fullName>
    </submittedName>
</protein>
<evidence type="ECO:0000313" key="1">
    <source>
        <dbReference type="EMBL" id="OQE66358.1"/>
    </source>
</evidence>
<feature type="non-terminal residue" evidence="1">
    <location>
        <position position="180"/>
    </location>
</feature>
<reference evidence="2" key="1">
    <citation type="journal article" date="2017" name="Nat. Microbiol.">
        <title>Global analysis of biosynthetic gene clusters reveals vast potential of secondary metabolite production in Penicillium species.</title>
        <authorList>
            <person name="Nielsen J.C."/>
            <person name="Grijseels S."/>
            <person name="Prigent S."/>
            <person name="Ji B."/>
            <person name="Dainat J."/>
            <person name="Nielsen K.F."/>
            <person name="Frisvad J.C."/>
            <person name="Workman M."/>
            <person name="Nielsen J."/>
        </authorList>
    </citation>
    <scope>NUCLEOTIDE SEQUENCE [LARGE SCALE GENOMIC DNA]</scope>
    <source>
        <strain evidence="2">IBT 13039</strain>
    </source>
</reference>
<name>A0A1V6WTZ5_PENNA</name>
<dbReference type="EMBL" id="MOOB01000189">
    <property type="protein sequence ID" value="OQE66358.1"/>
    <property type="molecule type" value="Genomic_DNA"/>
</dbReference>
<accession>A0A1V6WTZ5</accession>
<comment type="caution">
    <text evidence="1">The sequence shown here is derived from an EMBL/GenBank/DDBJ whole genome shotgun (WGS) entry which is preliminary data.</text>
</comment>
<dbReference type="AlphaFoldDB" id="A0A1V6WTZ5"/>
<keyword evidence="2" id="KW-1185">Reference proteome</keyword>
<evidence type="ECO:0000313" key="2">
    <source>
        <dbReference type="Proteomes" id="UP000191691"/>
    </source>
</evidence>
<dbReference type="Proteomes" id="UP000191691">
    <property type="component" value="Unassembled WGS sequence"/>
</dbReference>
<organism evidence="1 2">
    <name type="scientific">Penicillium nalgiovense</name>
    <dbReference type="NCBI Taxonomy" id="60175"/>
    <lineage>
        <taxon>Eukaryota</taxon>
        <taxon>Fungi</taxon>
        <taxon>Dikarya</taxon>
        <taxon>Ascomycota</taxon>
        <taxon>Pezizomycotina</taxon>
        <taxon>Eurotiomycetes</taxon>
        <taxon>Eurotiomycetidae</taxon>
        <taxon>Eurotiales</taxon>
        <taxon>Aspergillaceae</taxon>
        <taxon>Penicillium</taxon>
    </lineage>
</organism>
<proteinExistence type="predicted"/>
<gene>
    <name evidence="1" type="ORF">PENNAL_c0189G01959</name>
</gene>
<sequence length="180" mass="19921">MRDSEILQELGRIRALLTEHDRKHSDMILRMQHTIEVQAVKTPATSKSVNALPIPRSTLYRDALASHTNGTSVPSNDLSSNSSAPAPVMMREHLQLTVRGTDRAIVDPLRRREDELVKRLNRSINNVAREPGNTEPSIRLLDRVVSAARVLPSGDVLVQTDDIKDYEDLIKAAPAGSSDT</sequence>